<dbReference type="Proteomes" id="UP000234327">
    <property type="component" value="Unassembled WGS sequence"/>
</dbReference>
<dbReference type="EMBL" id="FXYZ01000004">
    <property type="protein sequence ID" value="SMX75489.1"/>
    <property type="molecule type" value="Genomic_DNA"/>
</dbReference>
<gene>
    <name evidence="1" type="ORF">BAURA63_01301</name>
</gene>
<proteinExistence type="predicted"/>
<organism evidence="1 2">
    <name type="scientific">Brevibacterium aurantiacum</name>
    <dbReference type="NCBI Taxonomy" id="273384"/>
    <lineage>
        <taxon>Bacteria</taxon>
        <taxon>Bacillati</taxon>
        <taxon>Actinomycetota</taxon>
        <taxon>Actinomycetes</taxon>
        <taxon>Micrococcales</taxon>
        <taxon>Brevibacteriaceae</taxon>
        <taxon>Brevibacterium</taxon>
    </lineage>
</organism>
<accession>A0A2H1IJW5</accession>
<reference evidence="1 2" key="1">
    <citation type="submission" date="2017-03" db="EMBL/GenBank/DDBJ databases">
        <authorList>
            <person name="Afonso C.L."/>
            <person name="Miller P.J."/>
            <person name="Scott M.A."/>
            <person name="Spackman E."/>
            <person name="Goraichik I."/>
            <person name="Dimitrov K.M."/>
            <person name="Suarez D.L."/>
            <person name="Swayne D.E."/>
        </authorList>
    </citation>
    <scope>NUCLEOTIDE SEQUENCE [LARGE SCALE GENOMIC DNA]</scope>
    <source>
        <strain evidence="2">6(3)</strain>
    </source>
</reference>
<name>A0A2H1IJW5_BREAU</name>
<dbReference type="AlphaFoldDB" id="A0A2H1IJW5"/>
<protein>
    <submittedName>
        <fullName evidence="1">Uncharacterized protein</fullName>
    </submittedName>
</protein>
<evidence type="ECO:0000313" key="1">
    <source>
        <dbReference type="EMBL" id="SMX75489.1"/>
    </source>
</evidence>
<sequence>MVNMKTSVAIMGLLLGLAAPFFLFGLIILGLSLVDVYAQTLGVGTE</sequence>
<evidence type="ECO:0000313" key="2">
    <source>
        <dbReference type="Proteomes" id="UP000234327"/>
    </source>
</evidence>